<dbReference type="AlphaFoldDB" id="A0A843ACB5"/>
<sequence length="293" mass="32586">MKLTKRVANEYGGVVLEDSPIPPLLTREDDVLIKAERILLTPIDHMCMKGYLLAKARGTLGTFAYGRALESKELSGSPELSTYPNSCDCFPIISREGVGYFHTTFPSKCAKVPPRGLEAKEFFFIYDLILEIERMSEGRVLVVGGEGLQTLLLSHVLEGAVFTGIDDRKFLKEGRRTVSLENIEGSRWDTVVINTLSVGKASLVLRRIEASKVVVNPFSLCLFKEISIPSSGEVEIVASFPRRSYYGGERYEELEEARRMSGLHTTAHAGELNYPLTSPPNQYFTLIAGNEEK</sequence>
<name>A0A843ACB5_9CREN</name>
<proteinExistence type="predicted"/>
<protein>
    <submittedName>
        <fullName evidence="1">Uncharacterized protein</fullName>
    </submittedName>
</protein>
<organism evidence="1 2">
    <name type="scientific">Fervidicoccus fontis</name>
    <dbReference type="NCBI Taxonomy" id="683846"/>
    <lineage>
        <taxon>Archaea</taxon>
        <taxon>Thermoproteota</taxon>
        <taxon>Thermoprotei</taxon>
        <taxon>Fervidicoccales</taxon>
        <taxon>Fervidicoccaceae</taxon>
        <taxon>Fervidicoccus</taxon>
    </lineage>
</organism>
<evidence type="ECO:0000313" key="1">
    <source>
        <dbReference type="EMBL" id="MBE9390746.1"/>
    </source>
</evidence>
<accession>A0A843ACB5</accession>
<comment type="caution">
    <text evidence="1">The sequence shown here is derived from an EMBL/GenBank/DDBJ whole genome shotgun (WGS) entry which is preliminary data.</text>
</comment>
<dbReference type="Proteomes" id="UP000652307">
    <property type="component" value="Unassembled WGS sequence"/>
</dbReference>
<evidence type="ECO:0000313" key="2">
    <source>
        <dbReference type="Proteomes" id="UP000652307"/>
    </source>
</evidence>
<gene>
    <name evidence="1" type="ORF">IOK49_01420</name>
</gene>
<reference evidence="1" key="1">
    <citation type="submission" date="2020-10" db="EMBL/GenBank/DDBJ databases">
        <title>Fervidococcus fontis strain 3639Fd - the first crenarchaeon capable of growth on lipids.</title>
        <authorList>
            <person name="Kochetkova T.V."/>
            <person name="Elcheninov A.G."/>
            <person name="Toschakov S.V."/>
            <person name="Kublanov I.V."/>
        </authorList>
    </citation>
    <scope>NUCLEOTIDE SEQUENCE</scope>
    <source>
        <strain evidence="1">3639Fd</strain>
    </source>
</reference>
<dbReference type="RefSeq" id="WP_193803331.1">
    <property type="nucleotide sequence ID" value="NZ_JADEZV010000001.1"/>
</dbReference>
<dbReference type="EMBL" id="JADEZV010000001">
    <property type="protein sequence ID" value="MBE9390746.1"/>
    <property type="molecule type" value="Genomic_DNA"/>
</dbReference>